<dbReference type="Proteomes" id="UP000292346">
    <property type="component" value="Unassembled WGS sequence"/>
</dbReference>
<dbReference type="OrthoDB" id="256225at2"/>
<feature type="compositionally biased region" description="Basic residues" evidence="1">
    <location>
        <begin position="1"/>
        <end position="12"/>
    </location>
</feature>
<sequence>MGRRRARPRRRGLSLGRLGQRSRHQWRPFAQTPDAQRWIGQSGTGADNQTYGLVYDTASGPFTGYSQSIWTMSKFKLDLPADGSITRRIVAVPNGGAADKFAVLNPFAF</sequence>
<accession>A0A4V2LZD0</accession>
<evidence type="ECO:0000313" key="3">
    <source>
        <dbReference type="Proteomes" id="UP000292346"/>
    </source>
</evidence>
<feature type="region of interest" description="Disordered" evidence="1">
    <location>
        <begin position="1"/>
        <end position="24"/>
    </location>
</feature>
<dbReference type="EMBL" id="SJJZ01000002">
    <property type="protein sequence ID" value="TCC07746.1"/>
    <property type="molecule type" value="Genomic_DNA"/>
</dbReference>
<keyword evidence="3" id="KW-1185">Reference proteome</keyword>
<reference evidence="2 3" key="1">
    <citation type="submission" date="2019-02" db="EMBL/GenBank/DDBJ databases">
        <title>Kribbella capetownensis sp. nov. and Kribbella speibonae sp. nov., isolated from soil.</title>
        <authorList>
            <person name="Curtis S.M."/>
            <person name="Norton I."/>
            <person name="Everest G.J."/>
            <person name="Meyers P.R."/>
        </authorList>
    </citation>
    <scope>NUCLEOTIDE SEQUENCE [LARGE SCALE GENOMIC DNA]</scope>
    <source>
        <strain evidence="2 3">KCTC 29219</strain>
    </source>
</reference>
<gene>
    <name evidence="2" type="ORF">E0H45_17465</name>
</gene>
<proteinExistence type="predicted"/>
<protein>
    <submittedName>
        <fullName evidence="2">Uncharacterized protein</fullName>
    </submittedName>
</protein>
<comment type="caution">
    <text evidence="2">The sequence shown here is derived from an EMBL/GenBank/DDBJ whole genome shotgun (WGS) entry which is preliminary data.</text>
</comment>
<evidence type="ECO:0000313" key="2">
    <source>
        <dbReference type="EMBL" id="TCC07746.1"/>
    </source>
</evidence>
<name>A0A4V2LZD0_9ACTN</name>
<dbReference type="AlphaFoldDB" id="A0A4V2LZD0"/>
<dbReference type="RefSeq" id="WP_131338515.1">
    <property type="nucleotide sequence ID" value="NZ_SJJZ01000002.1"/>
</dbReference>
<organism evidence="2 3">
    <name type="scientific">Kribbella soli</name>
    <dbReference type="NCBI Taxonomy" id="1124743"/>
    <lineage>
        <taxon>Bacteria</taxon>
        <taxon>Bacillati</taxon>
        <taxon>Actinomycetota</taxon>
        <taxon>Actinomycetes</taxon>
        <taxon>Propionibacteriales</taxon>
        <taxon>Kribbellaceae</taxon>
        <taxon>Kribbella</taxon>
    </lineage>
</organism>
<evidence type="ECO:0000256" key="1">
    <source>
        <dbReference type="SAM" id="MobiDB-lite"/>
    </source>
</evidence>